<dbReference type="SUPFAM" id="SSF75304">
    <property type="entry name" value="Amidase signature (AS) enzymes"/>
    <property type="match status" value="1"/>
</dbReference>
<dbReference type="Gene3D" id="3.90.1300.10">
    <property type="entry name" value="Amidase signature (AS) domain"/>
    <property type="match status" value="1"/>
</dbReference>
<evidence type="ECO:0000259" key="2">
    <source>
        <dbReference type="Pfam" id="PF01425"/>
    </source>
</evidence>
<comment type="caution">
    <text evidence="3">The sequence shown here is derived from an EMBL/GenBank/DDBJ whole genome shotgun (WGS) entry which is preliminary data.</text>
</comment>
<dbReference type="Proteomes" id="UP000698752">
    <property type="component" value="Unassembled WGS sequence"/>
</dbReference>
<protein>
    <submittedName>
        <fullName evidence="3">Amidase</fullName>
    </submittedName>
</protein>
<dbReference type="InterPro" id="IPR023631">
    <property type="entry name" value="Amidase_dom"/>
</dbReference>
<reference evidence="4" key="1">
    <citation type="journal article" date="2021" name="Syst. Appl. Microbiol.">
        <title>Roseomonas hellenica sp. nov., isolated from roots of wild-growing Alkanna tinctoria.</title>
        <authorList>
            <person name="Rat A."/>
            <person name="Naranjo H.D."/>
            <person name="Lebbe L."/>
            <person name="Cnockaert M."/>
            <person name="Krigas N."/>
            <person name="Grigoriadou K."/>
            <person name="Maloupa E."/>
            <person name="Willems A."/>
        </authorList>
    </citation>
    <scope>NUCLEOTIDE SEQUENCE [LARGE SCALE GENOMIC DNA]</scope>
    <source>
        <strain evidence="4">LMG 31159</strain>
    </source>
</reference>
<dbReference type="PANTHER" id="PTHR11895">
    <property type="entry name" value="TRANSAMIDASE"/>
    <property type="match status" value="1"/>
</dbReference>
<feature type="domain" description="Amidase" evidence="2">
    <location>
        <begin position="4"/>
        <end position="418"/>
    </location>
</feature>
<name>A0ABS5EGH3_9PROT</name>
<keyword evidence="4" id="KW-1185">Reference proteome</keyword>
<dbReference type="InterPro" id="IPR000120">
    <property type="entry name" value="Amidase"/>
</dbReference>
<sequence>MADSLTRIRRANSELGAFVYVDEDGANRAAGEADARRREGKRLSPLDGVPLAVKDNLWVAGMPAHWGSRMWAEFAPPVDDIPVERLRRAGAVIVGKTNTPEFALSGRTDSPLHGPARNPWNTELTPGGSSDGSVGAVAAGLVPLTLATDAGGSTRLPASYTGLYGLRPSNGRIARRHGFPPMALDFQAVGVIARDLDDLALLLGAVAGPDPRDPSSTRVPDTVAPDRPLKVGWCASIAGEGVDPEVAAAVMECAAVLGEAGCEVIEREAPFDLNLVRRVWGTLSAAGAARTAEMHPERWRNEASAAIVAASERGLQLSAVDYVRALDGLAAIRAGVADAWDDMDVLLCPSAASPAWALQGDEYPAMVGERAGHPMAQNIFATWVNAVGYPGLSFPARPHADGRPLGVQVVGPFGAEQVVFKTARLIEQLAEWKRPEFPWR</sequence>
<comment type="similarity">
    <text evidence="1">Belongs to the amidase family.</text>
</comment>
<evidence type="ECO:0000313" key="3">
    <source>
        <dbReference type="EMBL" id="MBR0650110.1"/>
    </source>
</evidence>
<accession>A0ABS5EGH3</accession>
<dbReference type="RefSeq" id="WP_211868584.1">
    <property type="nucleotide sequence ID" value="NZ_JAAEDI010000010.1"/>
</dbReference>
<evidence type="ECO:0000313" key="4">
    <source>
        <dbReference type="Proteomes" id="UP000698752"/>
    </source>
</evidence>
<dbReference type="InterPro" id="IPR036928">
    <property type="entry name" value="AS_sf"/>
</dbReference>
<gene>
    <name evidence="3" type="ORF">GXW78_10590</name>
</gene>
<dbReference type="EMBL" id="JAAEDI010000010">
    <property type="protein sequence ID" value="MBR0650110.1"/>
    <property type="molecule type" value="Genomic_DNA"/>
</dbReference>
<proteinExistence type="inferred from homology"/>
<organism evidence="3 4">
    <name type="scientific">Neoroseomonas terrae</name>
    <dbReference type="NCBI Taxonomy" id="424799"/>
    <lineage>
        <taxon>Bacteria</taxon>
        <taxon>Pseudomonadati</taxon>
        <taxon>Pseudomonadota</taxon>
        <taxon>Alphaproteobacteria</taxon>
        <taxon>Acetobacterales</taxon>
        <taxon>Acetobacteraceae</taxon>
        <taxon>Neoroseomonas</taxon>
    </lineage>
</organism>
<evidence type="ECO:0000256" key="1">
    <source>
        <dbReference type="ARBA" id="ARBA00009199"/>
    </source>
</evidence>
<dbReference type="PANTHER" id="PTHR11895:SF7">
    <property type="entry name" value="GLUTAMYL-TRNA(GLN) AMIDOTRANSFERASE SUBUNIT A, MITOCHONDRIAL"/>
    <property type="match status" value="1"/>
</dbReference>
<dbReference type="Pfam" id="PF01425">
    <property type="entry name" value="Amidase"/>
    <property type="match status" value="1"/>
</dbReference>